<dbReference type="GO" id="GO:0016579">
    <property type="term" value="P:protein deubiquitination"/>
    <property type="evidence" value="ECO:0007669"/>
    <property type="project" value="InterPro"/>
</dbReference>
<evidence type="ECO:0000313" key="5">
    <source>
        <dbReference type="Proteomes" id="UP000006882"/>
    </source>
</evidence>
<dbReference type="Pfam" id="PF25242">
    <property type="entry name" value="Ubiquitin_UBP8"/>
    <property type="match status" value="1"/>
</dbReference>
<dbReference type="OrthoDB" id="292964at2759"/>
<protein>
    <recommendedName>
        <fullName evidence="2">Ubiquitin carboxyl-terminal hydrolase</fullName>
        <ecNumber evidence="2">3.4.19.12</ecNumber>
    </recommendedName>
</protein>
<feature type="domain" description="USP" evidence="3">
    <location>
        <begin position="344"/>
        <end position="939"/>
    </location>
</feature>
<dbReference type="Pfam" id="PF00443">
    <property type="entry name" value="UCH"/>
    <property type="match status" value="1"/>
</dbReference>
<dbReference type="AlphaFoldDB" id="A0A251N917"/>
<dbReference type="Gramene" id="ONH95838">
    <property type="protein sequence ID" value="ONH95838"/>
    <property type="gene ID" value="PRUPE_7G091700"/>
</dbReference>
<dbReference type="InterPro" id="IPR038765">
    <property type="entry name" value="Papain-like_cys_pep_sf"/>
</dbReference>
<keyword evidence="2" id="KW-0378">Hydrolase</keyword>
<evidence type="ECO:0000313" key="4">
    <source>
        <dbReference type="EMBL" id="ONH95838.1"/>
    </source>
</evidence>
<keyword evidence="2" id="KW-0645">Protease</keyword>
<dbReference type="Proteomes" id="UP000006882">
    <property type="component" value="Chromosome G7"/>
</dbReference>
<accession>A0A251N917</accession>
<dbReference type="STRING" id="3760.A0A251N917"/>
<organism evidence="4 5">
    <name type="scientific">Prunus persica</name>
    <name type="common">Peach</name>
    <name type="synonym">Amygdalus persica</name>
    <dbReference type="NCBI Taxonomy" id="3760"/>
    <lineage>
        <taxon>Eukaryota</taxon>
        <taxon>Viridiplantae</taxon>
        <taxon>Streptophyta</taxon>
        <taxon>Embryophyta</taxon>
        <taxon>Tracheophyta</taxon>
        <taxon>Spermatophyta</taxon>
        <taxon>Magnoliopsida</taxon>
        <taxon>eudicotyledons</taxon>
        <taxon>Gunneridae</taxon>
        <taxon>Pentapetalae</taxon>
        <taxon>rosids</taxon>
        <taxon>fabids</taxon>
        <taxon>Rosales</taxon>
        <taxon>Rosaceae</taxon>
        <taxon>Amygdaloideae</taxon>
        <taxon>Amygdaleae</taxon>
        <taxon>Prunus</taxon>
    </lineage>
</organism>
<dbReference type="PROSITE" id="PS00972">
    <property type="entry name" value="USP_1"/>
    <property type="match status" value="1"/>
</dbReference>
<name>A0A251N917_PRUPE</name>
<dbReference type="Gene3D" id="3.90.70.10">
    <property type="entry name" value="Cysteine proteinases"/>
    <property type="match status" value="2"/>
</dbReference>
<dbReference type="SUPFAM" id="SSF54001">
    <property type="entry name" value="Cysteine proteinases"/>
    <property type="match status" value="1"/>
</dbReference>
<keyword evidence="5" id="KW-1185">Reference proteome</keyword>
<evidence type="ECO:0000259" key="3">
    <source>
        <dbReference type="PROSITE" id="PS50235"/>
    </source>
</evidence>
<reference evidence="4 5" key="1">
    <citation type="journal article" date="2013" name="Nat. Genet.">
        <title>The high-quality draft genome of peach (Prunus persica) identifies unique patterns of genetic diversity, domestication and genome evolution.</title>
        <authorList>
            <consortium name="International Peach Genome Initiative"/>
            <person name="Verde I."/>
            <person name="Abbott A.G."/>
            <person name="Scalabrin S."/>
            <person name="Jung S."/>
            <person name="Shu S."/>
            <person name="Marroni F."/>
            <person name="Zhebentyayeva T."/>
            <person name="Dettori M.T."/>
            <person name="Grimwood J."/>
            <person name="Cattonaro F."/>
            <person name="Zuccolo A."/>
            <person name="Rossini L."/>
            <person name="Jenkins J."/>
            <person name="Vendramin E."/>
            <person name="Meisel L.A."/>
            <person name="Decroocq V."/>
            <person name="Sosinski B."/>
            <person name="Prochnik S."/>
            <person name="Mitros T."/>
            <person name="Policriti A."/>
            <person name="Cipriani G."/>
            <person name="Dondini L."/>
            <person name="Ficklin S."/>
            <person name="Goodstein D.M."/>
            <person name="Xuan P."/>
            <person name="Del Fabbro C."/>
            <person name="Aramini V."/>
            <person name="Copetti D."/>
            <person name="Gonzalez S."/>
            <person name="Horner D.S."/>
            <person name="Falchi R."/>
            <person name="Lucas S."/>
            <person name="Mica E."/>
            <person name="Maldonado J."/>
            <person name="Lazzari B."/>
            <person name="Bielenberg D."/>
            <person name="Pirona R."/>
            <person name="Miculan M."/>
            <person name="Barakat A."/>
            <person name="Testolin R."/>
            <person name="Stella A."/>
            <person name="Tartarini S."/>
            <person name="Tonutti P."/>
            <person name="Arus P."/>
            <person name="Orellana A."/>
            <person name="Wells C."/>
            <person name="Main D."/>
            <person name="Vizzotto G."/>
            <person name="Silva H."/>
            <person name="Salamini F."/>
            <person name="Schmutz J."/>
            <person name="Morgante M."/>
            <person name="Rokhsar D.S."/>
        </authorList>
    </citation>
    <scope>NUCLEOTIDE SEQUENCE [LARGE SCALE GENOMIC DNA]</scope>
    <source>
        <strain evidence="5">cv. Nemared</strain>
    </source>
</reference>
<comment type="similarity">
    <text evidence="1 2">Belongs to the peptidase C19 family.</text>
</comment>
<gene>
    <name evidence="4" type="ORF">PRUPE_7G091700</name>
</gene>
<sequence>MTRLSEKLRLSLFLYKPTRFLSLTLLPNLSLSSTLHLCKSLARALASKTLAFFSSSSSSAMDDPYWDLDFRPSFRSQRLRLHDDYDDDGCSNDDVSHNAVDKLYLVPYRWWKEVRTQDDQIGGVLYTASTDDDAGSEIFLNLKKKDVAEEGFSGREYALVPEPTWCRALRRHNDFYTAAKDNVSLFGAEIFLKDVFSLQIRLFVSWETNSLVVKISQKDNTVDSYKRACNIFSSEYVPLHIWDFSGQTTQIFMNDSINLPNDIPGQLNKEILLELRLHGFSDYMKGRDWRSDEVADKHPSMDSSTYGGSMKMNGSTDYVNPYLTPTNSLQSGTIYRGAGSLGLIGLENLGNTCFMNSAIQCLVHTPELVDYFLGDYRKDINYSNPLGMKGELALAFGELLRKLWAPGAKPVAPRMFKLKLASFAPQFSGYNQHDSQELLAFLLDGLHEDLNRVKCKPYIEAQDVEGRPDEEVAEEYWQNHLARNDSIIVDVCQGQYRSKLVCPVCSKVSVTFDPFMYLSLPLPSTTMRTMTLTVLSTDGTALPCTFTVTVPKSGRLLDLTNALSAACSLRDDETLMLAEVYKCRIFRLLEYPFDSLDLIRDGDRLIAYQLPKGCETSLLVTFIHQQMDMCHNNGEMRLVPQVFGIPLVATLPDVCNGSDIRNAFLKVLNPYLMSPGDVLNIFYDDFANEDSNAATTTATTIMDNDADSDRESRDEANSDTDFQFYLPDAKEAIKNTLIEMNEPIVVSGLPKRLEVLVLWSDNMTKKYDTCLLNTLPEVFKPQFFVRKPEESVSLYKCLKAFMKEEPLGPEDMWYCPICKKPQQASKKLDLWRLPEILVIHLKRFSYSNLFKNKLETFVDFPIYGLDFSPYISHRNSQLSCQYMLYAISNHYGGMGGGHYTAFVHLGNGLWYEFDDEKVLPVGQERIRTSAAYVLFYRRVPDI</sequence>
<dbReference type="CDD" id="cd02674">
    <property type="entry name" value="Peptidase_C19R"/>
    <property type="match status" value="1"/>
</dbReference>
<dbReference type="GO" id="GO:0006508">
    <property type="term" value="P:proteolysis"/>
    <property type="evidence" value="ECO:0007669"/>
    <property type="project" value="UniProtKB-KW"/>
</dbReference>
<evidence type="ECO:0000256" key="2">
    <source>
        <dbReference type="RuleBase" id="RU366025"/>
    </source>
</evidence>
<dbReference type="InterPro" id="IPR001394">
    <property type="entry name" value="Peptidase_C19_UCH"/>
</dbReference>
<dbReference type="PANTHER" id="PTHR21646:SF75">
    <property type="entry name" value="UBIQUITIN CARBOXYL-TERMINAL HYDROLASE"/>
    <property type="match status" value="1"/>
</dbReference>
<keyword evidence="2" id="KW-0788">Thiol protease</keyword>
<keyword evidence="2" id="KW-0833">Ubl conjugation pathway</keyword>
<evidence type="ECO:0000256" key="1">
    <source>
        <dbReference type="ARBA" id="ARBA00009085"/>
    </source>
</evidence>
<dbReference type="PROSITE" id="PS00973">
    <property type="entry name" value="USP_2"/>
    <property type="match status" value="1"/>
</dbReference>
<comment type="catalytic activity">
    <reaction evidence="2">
        <text>Thiol-dependent hydrolysis of ester, thioester, amide, peptide and isopeptide bonds formed by the C-terminal Gly of ubiquitin (a 76-residue protein attached to proteins as an intracellular targeting signal).</text>
        <dbReference type="EC" id="3.4.19.12"/>
    </reaction>
</comment>
<dbReference type="PROSITE" id="PS50235">
    <property type="entry name" value="USP_3"/>
    <property type="match status" value="1"/>
</dbReference>
<dbReference type="PANTHER" id="PTHR21646">
    <property type="entry name" value="UBIQUITIN CARBOXYL-TERMINAL HYDROLASE"/>
    <property type="match status" value="1"/>
</dbReference>
<dbReference type="SMR" id="A0A251N917"/>
<dbReference type="eggNOG" id="KOG1870">
    <property type="taxonomic scope" value="Eukaryota"/>
</dbReference>
<dbReference type="GO" id="GO:0004843">
    <property type="term" value="F:cysteine-type deubiquitinase activity"/>
    <property type="evidence" value="ECO:0007669"/>
    <property type="project" value="UniProtKB-UniRule"/>
</dbReference>
<dbReference type="EMBL" id="CM007657">
    <property type="protein sequence ID" value="ONH95838.1"/>
    <property type="molecule type" value="Genomic_DNA"/>
</dbReference>
<comment type="function">
    <text evidence="2">Recognizes and hydrolyzes the peptide bond at the C-terminal Gly of ubiquitin. Involved in the processing of poly-ubiquitin precursors as well as that of ubiquitinated proteins.</text>
</comment>
<proteinExistence type="inferred from homology"/>
<dbReference type="InterPro" id="IPR028889">
    <property type="entry name" value="USP"/>
</dbReference>
<dbReference type="EC" id="3.4.19.12" evidence="2"/>
<dbReference type="InterPro" id="IPR018200">
    <property type="entry name" value="USP_CS"/>
</dbReference>
<dbReference type="InterPro" id="IPR057372">
    <property type="entry name" value="Ubiquitin_UBP8/5"/>
</dbReference>
<dbReference type="InterPro" id="IPR050185">
    <property type="entry name" value="Ub_carboxyl-term_hydrolase"/>
</dbReference>